<dbReference type="AlphaFoldDB" id="A0A0R3Q887"/>
<evidence type="ECO:0000313" key="3">
    <source>
        <dbReference type="WBParaSite" id="BTMF_0000254501-mRNA-1"/>
    </source>
</evidence>
<dbReference type="EMBL" id="UZAG01001426">
    <property type="protein sequence ID" value="VDO11242.1"/>
    <property type="molecule type" value="Genomic_DNA"/>
</dbReference>
<accession>A0A0R3Q887</accession>
<dbReference type="Proteomes" id="UP000280834">
    <property type="component" value="Unassembled WGS sequence"/>
</dbReference>
<protein>
    <submittedName>
        <fullName evidence="3">Ovule protein</fullName>
    </submittedName>
</protein>
<gene>
    <name evidence="1" type="ORF">BTMF_LOCUS1870</name>
</gene>
<evidence type="ECO:0000313" key="2">
    <source>
        <dbReference type="Proteomes" id="UP000280834"/>
    </source>
</evidence>
<reference evidence="3" key="1">
    <citation type="submission" date="2017-02" db="UniProtKB">
        <authorList>
            <consortium name="WormBaseParasite"/>
        </authorList>
    </citation>
    <scope>IDENTIFICATION</scope>
</reference>
<keyword evidence="2" id="KW-1185">Reference proteome</keyword>
<evidence type="ECO:0000313" key="1">
    <source>
        <dbReference type="EMBL" id="VDO11242.1"/>
    </source>
</evidence>
<sequence>MSLKKRFSRYFPNNQVRQISSSYCICHVYSIFFSYSKIDITITTRNNKHFQGSQFIRDSQQEFHWMLVSMK</sequence>
<organism evidence="3">
    <name type="scientific">Brugia timori</name>
    <dbReference type="NCBI Taxonomy" id="42155"/>
    <lineage>
        <taxon>Eukaryota</taxon>
        <taxon>Metazoa</taxon>
        <taxon>Ecdysozoa</taxon>
        <taxon>Nematoda</taxon>
        <taxon>Chromadorea</taxon>
        <taxon>Rhabditida</taxon>
        <taxon>Spirurina</taxon>
        <taxon>Spiruromorpha</taxon>
        <taxon>Filarioidea</taxon>
        <taxon>Onchocercidae</taxon>
        <taxon>Brugia</taxon>
    </lineage>
</organism>
<name>A0A0R3Q887_9BILA</name>
<proteinExistence type="predicted"/>
<reference evidence="1 2" key="2">
    <citation type="submission" date="2018-11" db="EMBL/GenBank/DDBJ databases">
        <authorList>
            <consortium name="Pathogen Informatics"/>
        </authorList>
    </citation>
    <scope>NUCLEOTIDE SEQUENCE [LARGE SCALE GENOMIC DNA]</scope>
</reference>
<dbReference type="WBParaSite" id="BTMF_0000254501-mRNA-1">
    <property type="protein sequence ID" value="BTMF_0000254501-mRNA-1"/>
    <property type="gene ID" value="BTMF_0000254501"/>
</dbReference>